<sequence>MTATITGTEPVVRLDAVHKTYSSGDSAVHALAGVTVGFPAGSFTAVMGPSGSGKSTLPHCAAGLDEPSSVTVTLAGIPWRARTRPN</sequence>
<accession>A0A1G9JLY2</accession>
<dbReference type="EMBL" id="FNDJ01000025">
    <property type="protein sequence ID" value="SDL38312.1"/>
    <property type="molecule type" value="Genomic_DNA"/>
</dbReference>
<dbReference type="AlphaFoldDB" id="A0A1G9JLY2"/>
<dbReference type="InterPro" id="IPR027417">
    <property type="entry name" value="P-loop_NTPase"/>
</dbReference>
<dbReference type="PANTHER" id="PTHR24220:SF685">
    <property type="entry name" value="ABC TRANSPORTER RELATED"/>
    <property type="match status" value="1"/>
</dbReference>
<gene>
    <name evidence="2" type="ORF">SAMN05421869_12583</name>
</gene>
<dbReference type="GO" id="GO:0022857">
    <property type="term" value="F:transmembrane transporter activity"/>
    <property type="evidence" value="ECO:0007669"/>
    <property type="project" value="TreeGrafter"/>
</dbReference>
<keyword evidence="2" id="KW-0067">ATP-binding</keyword>
<dbReference type="STRING" id="633440.SAMN05421869_12583"/>
<evidence type="ECO:0000259" key="1">
    <source>
        <dbReference type="Pfam" id="PF00005"/>
    </source>
</evidence>
<evidence type="ECO:0000313" key="3">
    <source>
        <dbReference type="Proteomes" id="UP000199202"/>
    </source>
</evidence>
<dbReference type="Pfam" id="PF00005">
    <property type="entry name" value="ABC_tran"/>
    <property type="match status" value="1"/>
</dbReference>
<proteinExistence type="predicted"/>
<dbReference type="PANTHER" id="PTHR24220">
    <property type="entry name" value="IMPORT ATP-BINDING PROTEIN"/>
    <property type="match status" value="1"/>
</dbReference>
<dbReference type="RefSeq" id="WP_218136231.1">
    <property type="nucleotide sequence ID" value="NZ_FNDJ01000025.1"/>
</dbReference>
<keyword evidence="2" id="KW-0547">Nucleotide-binding</keyword>
<dbReference type="Proteomes" id="UP000199202">
    <property type="component" value="Unassembled WGS sequence"/>
</dbReference>
<reference evidence="2 3" key="1">
    <citation type="submission" date="2016-10" db="EMBL/GenBank/DDBJ databases">
        <authorList>
            <person name="de Groot N.N."/>
        </authorList>
    </citation>
    <scope>NUCLEOTIDE SEQUENCE [LARGE SCALE GENOMIC DNA]</scope>
    <source>
        <strain evidence="2 3">CGMCC 4.6533</strain>
    </source>
</reference>
<dbReference type="GO" id="GO:0005886">
    <property type="term" value="C:plasma membrane"/>
    <property type="evidence" value="ECO:0007669"/>
    <property type="project" value="TreeGrafter"/>
</dbReference>
<dbReference type="Gene3D" id="3.40.50.300">
    <property type="entry name" value="P-loop containing nucleotide triphosphate hydrolases"/>
    <property type="match status" value="1"/>
</dbReference>
<keyword evidence="3" id="KW-1185">Reference proteome</keyword>
<evidence type="ECO:0000313" key="2">
    <source>
        <dbReference type="EMBL" id="SDL38312.1"/>
    </source>
</evidence>
<name>A0A1G9JLY2_9ACTN</name>
<feature type="domain" description="ABC transporter" evidence="1">
    <location>
        <begin position="32"/>
        <end position="82"/>
    </location>
</feature>
<dbReference type="InterPro" id="IPR015854">
    <property type="entry name" value="ABC_transpr_LolD-like"/>
</dbReference>
<organism evidence="2 3">
    <name type="scientific">Nonomuraea jiangxiensis</name>
    <dbReference type="NCBI Taxonomy" id="633440"/>
    <lineage>
        <taxon>Bacteria</taxon>
        <taxon>Bacillati</taxon>
        <taxon>Actinomycetota</taxon>
        <taxon>Actinomycetes</taxon>
        <taxon>Streptosporangiales</taxon>
        <taxon>Streptosporangiaceae</taxon>
        <taxon>Nonomuraea</taxon>
    </lineage>
</organism>
<dbReference type="GO" id="GO:0016887">
    <property type="term" value="F:ATP hydrolysis activity"/>
    <property type="evidence" value="ECO:0007669"/>
    <property type="project" value="InterPro"/>
</dbReference>
<dbReference type="GO" id="GO:0005524">
    <property type="term" value="F:ATP binding"/>
    <property type="evidence" value="ECO:0007669"/>
    <property type="project" value="UniProtKB-KW"/>
</dbReference>
<dbReference type="SUPFAM" id="SSF52540">
    <property type="entry name" value="P-loop containing nucleoside triphosphate hydrolases"/>
    <property type="match status" value="1"/>
</dbReference>
<protein>
    <submittedName>
        <fullName evidence="2">Putative ABC transport system ATP-binding protein</fullName>
    </submittedName>
</protein>
<dbReference type="InterPro" id="IPR003439">
    <property type="entry name" value="ABC_transporter-like_ATP-bd"/>
</dbReference>